<keyword evidence="2" id="KW-1003">Cell membrane</keyword>
<evidence type="ECO:0000259" key="9">
    <source>
        <dbReference type="Pfam" id="PF12704"/>
    </source>
</evidence>
<keyword evidence="11" id="KW-1185">Reference proteome</keyword>
<evidence type="ECO:0000256" key="7">
    <source>
        <dbReference type="SAM" id="Phobius"/>
    </source>
</evidence>
<evidence type="ECO:0000256" key="6">
    <source>
        <dbReference type="ARBA" id="ARBA00038076"/>
    </source>
</evidence>
<evidence type="ECO:0000256" key="2">
    <source>
        <dbReference type="ARBA" id="ARBA00022475"/>
    </source>
</evidence>
<evidence type="ECO:0000256" key="1">
    <source>
        <dbReference type="ARBA" id="ARBA00004651"/>
    </source>
</evidence>
<evidence type="ECO:0000256" key="3">
    <source>
        <dbReference type="ARBA" id="ARBA00022692"/>
    </source>
</evidence>
<comment type="similarity">
    <text evidence="6">Belongs to the ABC-4 integral membrane protein family.</text>
</comment>
<keyword evidence="4 7" id="KW-1133">Transmembrane helix</keyword>
<feature type="transmembrane region" description="Helical" evidence="7">
    <location>
        <begin position="26"/>
        <end position="50"/>
    </location>
</feature>
<dbReference type="PANTHER" id="PTHR30572:SF4">
    <property type="entry name" value="ABC TRANSPORTER PERMEASE YTRF"/>
    <property type="match status" value="1"/>
</dbReference>
<dbReference type="RefSeq" id="WP_308983956.1">
    <property type="nucleotide sequence ID" value="NZ_JARXIC010000004.1"/>
</dbReference>
<evidence type="ECO:0000313" key="11">
    <source>
        <dbReference type="Proteomes" id="UP001243717"/>
    </source>
</evidence>
<name>A0ABU1AI49_9BACT</name>
<comment type="caution">
    <text evidence="10">The sequence shown here is derived from an EMBL/GenBank/DDBJ whole genome shotgun (WGS) entry which is preliminary data.</text>
</comment>
<dbReference type="InterPro" id="IPR003838">
    <property type="entry name" value="ABC3_permease_C"/>
</dbReference>
<evidence type="ECO:0000256" key="5">
    <source>
        <dbReference type="ARBA" id="ARBA00023136"/>
    </source>
</evidence>
<keyword evidence="3 7" id="KW-0812">Transmembrane</keyword>
<feature type="domain" description="ABC3 transporter permease C-terminal" evidence="8">
    <location>
        <begin position="295"/>
        <end position="410"/>
    </location>
</feature>
<feature type="domain" description="MacB-like periplasmic core" evidence="9">
    <location>
        <begin position="25"/>
        <end position="257"/>
    </location>
</feature>
<protein>
    <submittedName>
        <fullName evidence="10">ABC transporter permease</fullName>
    </submittedName>
</protein>
<feature type="transmembrane region" description="Helical" evidence="7">
    <location>
        <begin position="382"/>
        <end position="400"/>
    </location>
</feature>
<dbReference type="Pfam" id="PF12704">
    <property type="entry name" value="MacB_PCD"/>
    <property type="match status" value="1"/>
</dbReference>
<evidence type="ECO:0000256" key="4">
    <source>
        <dbReference type="ARBA" id="ARBA00022989"/>
    </source>
</evidence>
<evidence type="ECO:0000259" key="8">
    <source>
        <dbReference type="Pfam" id="PF02687"/>
    </source>
</evidence>
<dbReference type="Pfam" id="PF02687">
    <property type="entry name" value="FtsX"/>
    <property type="match status" value="1"/>
</dbReference>
<gene>
    <name evidence="10" type="ORF">QEH59_03430</name>
</gene>
<reference evidence="10 11" key="1">
    <citation type="submission" date="2023-04" db="EMBL/GenBank/DDBJ databases">
        <title>A novel bacteria isolated from coastal sediment.</title>
        <authorList>
            <person name="Liu X.-J."/>
            <person name="Du Z.-J."/>
        </authorList>
    </citation>
    <scope>NUCLEOTIDE SEQUENCE [LARGE SCALE GENOMIC DNA]</scope>
    <source>
        <strain evidence="10 11">SDUM461004</strain>
    </source>
</reference>
<dbReference type="EMBL" id="JARXIC010000004">
    <property type="protein sequence ID" value="MDQ8193461.1"/>
    <property type="molecule type" value="Genomic_DNA"/>
</dbReference>
<feature type="transmembrane region" description="Helical" evidence="7">
    <location>
        <begin position="290"/>
        <end position="315"/>
    </location>
</feature>
<accession>A0ABU1AI49</accession>
<feature type="transmembrane region" description="Helical" evidence="7">
    <location>
        <begin position="336"/>
        <end position="362"/>
    </location>
</feature>
<organism evidence="10 11">
    <name type="scientific">Thalassobacterium sedimentorum</name>
    <dbReference type="NCBI Taxonomy" id="3041258"/>
    <lineage>
        <taxon>Bacteria</taxon>
        <taxon>Pseudomonadati</taxon>
        <taxon>Verrucomicrobiota</taxon>
        <taxon>Opitutia</taxon>
        <taxon>Puniceicoccales</taxon>
        <taxon>Coraliomargaritaceae</taxon>
        <taxon>Thalassobacterium</taxon>
    </lineage>
</organism>
<dbReference type="InterPro" id="IPR025857">
    <property type="entry name" value="MacB_PCD"/>
</dbReference>
<dbReference type="PANTHER" id="PTHR30572">
    <property type="entry name" value="MEMBRANE COMPONENT OF TRANSPORTER-RELATED"/>
    <property type="match status" value="1"/>
</dbReference>
<evidence type="ECO:0000313" key="10">
    <source>
        <dbReference type="EMBL" id="MDQ8193461.1"/>
    </source>
</evidence>
<proteinExistence type="inferred from homology"/>
<keyword evidence="5 7" id="KW-0472">Membrane</keyword>
<comment type="subcellular location">
    <subcellularLocation>
        <location evidence="1">Cell membrane</location>
        <topology evidence="1">Multi-pass membrane protein</topology>
    </subcellularLocation>
</comment>
<dbReference type="Proteomes" id="UP001243717">
    <property type="component" value="Unassembled WGS sequence"/>
</dbReference>
<sequence>MNPVGDIYTGAANGLREVWSNKVRSLLSMSGIILGVAALVAMVGIVQGMLGNMRASFERSGGVLKLEVHPQEAPEWQQHIAGISPGMTWRDIGAIDKAIPLVAYVSPVVDMNWERFIANGQRRGALLQGVTPDYSGIKLNEIQHGRFISDYDVASKSPVIVVGAYIADALFPGQSRVIGEQVRVSGQVYTIVGQIQPIESVTSPAGRSSRFNREERYNYIPATTAMARYKGDDEVNRIEILAHDVGDMPDLIEQIENTLTQTHRGISDFEIRTQDEQLAELKKLENSFTYSLGGIAGISLLVGGIGIMNVMLASVSERIREIGVRKAIGARSHDIFIQFLAEAVVISVLGGLLGLVASVGLLSLARDFIPEGENISVMPVTAMFYGFLFSSLIGLASGVYPAMRASRLDPIDALRYE</sequence>
<dbReference type="InterPro" id="IPR050250">
    <property type="entry name" value="Macrolide_Exporter_MacB"/>
</dbReference>